<dbReference type="GeneID" id="93664569"/>
<name>A0A2K4XC49_PSEVC</name>
<gene>
    <name evidence="1" type="ORF">PCAR9_A31077</name>
</gene>
<reference evidence="1 2" key="1">
    <citation type="submission" date="2017-11" db="EMBL/GenBank/DDBJ databases">
        <authorList>
            <person name="Han C.G."/>
        </authorList>
    </citation>
    <scope>NUCLEOTIDE SEQUENCE [LARGE SCALE GENOMIC DNA]</scope>
    <source>
        <strain evidence="2">ATCC 43555</strain>
    </source>
</reference>
<evidence type="ECO:0000313" key="2">
    <source>
        <dbReference type="Proteomes" id="UP000238288"/>
    </source>
</evidence>
<evidence type="ECO:0000313" key="1">
    <source>
        <dbReference type="EMBL" id="SOU41882.1"/>
    </source>
</evidence>
<sequence>MSLSPWAKGPLELIKHALEHLNDGGDTDRRIALIGFDNATEVCVDVFIRLPPKLRNNYEIKREDVTKHLRSFNSKIGFVEDYINEKAIETDLSINELLWYHTLRNELYHSGNGMVPELHVLEGARDNCLAVYSCLFSVDAFEMLGVTKEAKEQDMPFVSQNIEMEYLRTFIEFEKSLRKYVVKRKGPEKAKRGAFMHIREFGGELGFTPDLLNRLREANQMKNGIVHGDDEILIPDFNYETATDTLIEANELVNCKLES</sequence>
<dbReference type="OrthoDB" id="3034904at2"/>
<accession>A0A2K4XC49</accession>
<dbReference type="AlphaFoldDB" id="A0A2K4XC49"/>
<evidence type="ECO:0008006" key="3">
    <source>
        <dbReference type="Google" id="ProtNLM"/>
    </source>
</evidence>
<dbReference type="EMBL" id="LT965928">
    <property type="protein sequence ID" value="SOU41882.1"/>
    <property type="molecule type" value="Genomic_DNA"/>
</dbReference>
<dbReference type="RefSeq" id="WP_104643236.1">
    <property type="nucleotide sequence ID" value="NZ_LT965928.1"/>
</dbReference>
<proteinExistence type="predicted"/>
<protein>
    <recommendedName>
        <fullName evidence="3">RiboL-PSP-HEPN domain-containing protein</fullName>
    </recommendedName>
</protein>
<dbReference type="Proteomes" id="UP000238288">
    <property type="component" value="Chromosome PCAR9a"/>
</dbReference>
<organism evidence="1 2">
    <name type="scientific">Pseudoalteromonas carrageenovora IAM 12662</name>
    <dbReference type="NCBI Taxonomy" id="1314868"/>
    <lineage>
        <taxon>Bacteria</taxon>
        <taxon>Pseudomonadati</taxon>
        <taxon>Pseudomonadota</taxon>
        <taxon>Gammaproteobacteria</taxon>
        <taxon>Alteromonadales</taxon>
        <taxon>Pseudoalteromonadaceae</taxon>
        <taxon>Pseudoalteromonas</taxon>
    </lineage>
</organism>